<comment type="caution">
    <text evidence="6">The sequence shown here is derived from an EMBL/GenBank/DDBJ whole genome shotgun (WGS) entry which is preliminary data.</text>
</comment>
<proteinExistence type="predicted"/>
<evidence type="ECO:0000259" key="5">
    <source>
        <dbReference type="Pfam" id="PF17667"/>
    </source>
</evidence>
<dbReference type="EC" id="2.7.11.1" evidence="1"/>
<dbReference type="PROSITE" id="PS00109">
    <property type="entry name" value="PROTEIN_KINASE_TYR"/>
    <property type="match status" value="1"/>
</dbReference>
<accession>A0A2S7XVP6</accession>
<evidence type="ECO:0000256" key="3">
    <source>
        <dbReference type="ARBA" id="ARBA00048679"/>
    </source>
</evidence>
<name>A0A2S7XVP6_BEABA</name>
<dbReference type="AlphaFoldDB" id="A0A2S7XVP6"/>
<dbReference type="GO" id="GO:0004674">
    <property type="term" value="F:protein serine/threonine kinase activity"/>
    <property type="evidence" value="ECO:0007669"/>
    <property type="project" value="UniProtKB-EC"/>
</dbReference>
<gene>
    <name evidence="6" type="ORF">BB8028_0001g00810</name>
</gene>
<evidence type="ECO:0000256" key="4">
    <source>
        <dbReference type="SAM" id="MobiDB-lite"/>
    </source>
</evidence>
<evidence type="ECO:0000313" key="6">
    <source>
        <dbReference type="EMBL" id="PQK08000.1"/>
    </source>
</evidence>
<feature type="region of interest" description="Disordered" evidence="4">
    <location>
        <begin position="525"/>
        <end position="557"/>
    </location>
</feature>
<evidence type="ECO:0000256" key="1">
    <source>
        <dbReference type="ARBA" id="ARBA00012513"/>
    </source>
</evidence>
<dbReference type="InterPro" id="IPR040976">
    <property type="entry name" value="Pkinase_fungal"/>
</dbReference>
<feature type="compositionally biased region" description="Polar residues" evidence="4">
    <location>
        <begin position="138"/>
        <end position="155"/>
    </location>
</feature>
<dbReference type="InterPro" id="IPR011009">
    <property type="entry name" value="Kinase-like_dom_sf"/>
</dbReference>
<dbReference type="EMBL" id="JRHA01000001">
    <property type="protein sequence ID" value="PQK08000.1"/>
    <property type="molecule type" value="Genomic_DNA"/>
</dbReference>
<feature type="region of interest" description="Disordered" evidence="4">
    <location>
        <begin position="132"/>
        <end position="155"/>
    </location>
</feature>
<dbReference type="PANTHER" id="PTHR38248">
    <property type="entry name" value="FUNK1 6"/>
    <property type="match status" value="1"/>
</dbReference>
<dbReference type="OrthoDB" id="4868916at2759"/>
<dbReference type="Pfam" id="PF17667">
    <property type="entry name" value="Pkinase_fungal"/>
    <property type="match status" value="1"/>
</dbReference>
<dbReference type="Gene3D" id="1.10.510.10">
    <property type="entry name" value="Transferase(Phosphotransferase) domain 1"/>
    <property type="match status" value="1"/>
</dbReference>
<organism evidence="6 7">
    <name type="scientific">Beauveria bassiana</name>
    <name type="common">White muscardine disease fungus</name>
    <name type="synonym">Tritirachium shiotae</name>
    <dbReference type="NCBI Taxonomy" id="176275"/>
    <lineage>
        <taxon>Eukaryota</taxon>
        <taxon>Fungi</taxon>
        <taxon>Dikarya</taxon>
        <taxon>Ascomycota</taxon>
        <taxon>Pezizomycotina</taxon>
        <taxon>Sordariomycetes</taxon>
        <taxon>Hypocreomycetidae</taxon>
        <taxon>Hypocreales</taxon>
        <taxon>Cordycipitaceae</taxon>
        <taxon>Beauveria</taxon>
    </lineage>
</organism>
<comment type="catalytic activity">
    <reaction evidence="3">
        <text>L-seryl-[protein] + ATP = O-phospho-L-seryl-[protein] + ADP + H(+)</text>
        <dbReference type="Rhea" id="RHEA:17989"/>
        <dbReference type="Rhea" id="RHEA-COMP:9863"/>
        <dbReference type="Rhea" id="RHEA-COMP:11604"/>
        <dbReference type="ChEBI" id="CHEBI:15378"/>
        <dbReference type="ChEBI" id="CHEBI:29999"/>
        <dbReference type="ChEBI" id="CHEBI:30616"/>
        <dbReference type="ChEBI" id="CHEBI:83421"/>
        <dbReference type="ChEBI" id="CHEBI:456216"/>
        <dbReference type="EC" id="2.7.11.1"/>
    </reaction>
</comment>
<feature type="compositionally biased region" description="Basic residues" evidence="4">
    <location>
        <begin position="525"/>
        <end position="535"/>
    </location>
</feature>
<sequence length="790" mass="88488">MTRLLEMMNHAVKVIQDNPIGSGLDSFRALLNSTCGRRNISPDAIGELEKEDLQHLSLNLLVALQNLPAASLVPSKAGRGALKADLLGLLSSVTTKHFEFDRIKPLLKATIAETPDDALIWDLVSAAAVESTPPPRPTASSIQQTPWSQNTSGIINSSERRRDVDRILKVELGPLYVGLPNFYEAFFGGVPNLKTQAEVVFRKCQEGDNPLFSNEGWTGWPSGAKEGDVLVWFNNLIPKLEAAAPGHIPNRRKLLAQPKTPLRGSTGKRSMDIGFVNSDIAYEPEQELRYRWLHILVAGELKSNPGADIPSLAQIDLATYVREVLTAQDTRRFVLGFTLCGSLMRLWEFDRLGEIGSEQFDINKVDGGLQFVATILGFLQMDEVQLGFDPTIITSNGKRYIEIERHGQTERLIIDEDMKRAPCIAGRATTCWKAHHEEDPHTPLVIKDSWQYTDREEEGKMLQEASDKGVVNVARYYHHETICVNGADDDVQSNVRNGLDITKAANYRTGRSALVTDASVSSVSRKLRSHSRSTKRASSETDVALPPTKRACSTSSSKADIDTLSNRVHRRIILRDYGKPIFKASSRIALLSALEMCIKGHKSLHEAGFLHRDVSINNLLMNEDDQNPSQAAFLVDLDLAIREPRKGASGAKGKTGTRAFMAIGALLGDQHSFMHDLESFFWVLFWICIHYNGPDDGKTVQRFEKWNYVDTEELAELKKGQVSHEQDFIKTTKQYFTRHYQPMIPWVNRLRKAVFPSGRRWEKDDDKLYMQMQDILREARNDEGVIGSGD</sequence>
<protein>
    <recommendedName>
        <fullName evidence="1">non-specific serine/threonine protein kinase</fullName>
        <ecNumber evidence="1">2.7.11.1</ecNumber>
    </recommendedName>
</protein>
<evidence type="ECO:0000313" key="7">
    <source>
        <dbReference type="Proteomes" id="UP000237441"/>
    </source>
</evidence>
<comment type="catalytic activity">
    <reaction evidence="2">
        <text>L-threonyl-[protein] + ATP = O-phospho-L-threonyl-[protein] + ADP + H(+)</text>
        <dbReference type="Rhea" id="RHEA:46608"/>
        <dbReference type="Rhea" id="RHEA-COMP:11060"/>
        <dbReference type="Rhea" id="RHEA-COMP:11605"/>
        <dbReference type="ChEBI" id="CHEBI:15378"/>
        <dbReference type="ChEBI" id="CHEBI:30013"/>
        <dbReference type="ChEBI" id="CHEBI:30616"/>
        <dbReference type="ChEBI" id="CHEBI:61977"/>
        <dbReference type="ChEBI" id="CHEBI:456216"/>
        <dbReference type="EC" id="2.7.11.1"/>
    </reaction>
</comment>
<reference evidence="6 7" key="1">
    <citation type="submission" date="2016-07" db="EMBL/GenBank/DDBJ databases">
        <title>Comparative genomics of the entomopathogenic fungus Beauveria bassiana.</title>
        <authorList>
            <person name="Valero Jimenez C.A."/>
            <person name="Zwaan B.J."/>
            <person name="Van Kan J.A."/>
            <person name="Takken W."/>
            <person name="Debets A.J."/>
            <person name="Schoustra S.E."/>
            <person name="Koenraadt C.J."/>
        </authorList>
    </citation>
    <scope>NUCLEOTIDE SEQUENCE [LARGE SCALE GENOMIC DNA]</scope>
    <source>
        <strain evidence="6 7">ARSEF 8028</strain>
    </source>
</reference>
<dbReference type="Proteomes" id="UP000237441">
    <property type="component" value="Unassembled WGS sequence"/>
</dbReference>
<dbReference type="PANTHER" id="PTHR38248:SF2">
    <property type="entry name" value="FUNK1 11"/>
    <property type="match status" value="1"/>
</dbReference>
<dbReference type="SUPFAM" id="SSF56112">
    <property type="entry name" value="Protein kinase-like (PK-like)"/>
    <property type="match status" value="1"/>
</dbReference>
<dbReference type="InterPro" id="IPR008266">
    <property type="entry name" value="Tyr_kinase_AS"/>
</dbReference>
<feature type="domain" description="Fungal-type protein kinase" evidence="5">
    <location>
        <begin position="271"/>
        <end position="688"/>
    </location>
</feature>
<evidence type="ECO:0000256" key="2">
    <source>
        <dbReference type="ARBA" id="ARBA00047899"/>
    </source>
</evidence>